<sequence>MTDTTAPQDSGLDGNVLFYGKPEPLSHDLHGKLGVNPVEKPYAFVGQSHVVPLTVTEFAPAALSYPVVFLGDSKQPVAVMGLRQSENLYVSPAGDFRPEAYIPAYVRRYPFVFANDTQGQRLILCIDRDAPFIVEGGKSPLFEDGKPTDYVNQAMEFCNNFEQERQRTESFVKLLTDLDLFDVREAVFTPRNERGEPGQPQKLADYFAVSEDKLKALPVEKLAELRDNGALGQIYAHLVSLLGWDRLIALAFQRATENGEIVNGEVVGNA</sequence>
<dbReference type="RefSeq" id="WP_374037621.1">
    <property type="nucleotide sequence ID" value="NZ_CP169082.1"/>
</dbReference>
<dbReference type="Proteomes" id="UP001596152">
    <property type="component" value="Unassembled WGS sequence"/>
</dbReference>
<dbReference type="EMBL" id="JBHSLF010000039">
    <property type="protein sequence ID" value="MFC5345140.1"/>
    <property type="molecule type" value="Genomic_DNA"/>
</dbReference>
<evidence type="ECO:0000313" key="1">
    <source>
        <dbReference type="EMBL" id="MFC5345140.1"/>
    </source>
</evidence>
<dbReference type="Pfam" id="PF07277">
    <property type="entry name" value="SapC"/>
    <property type="match status" value="1"/>
</dbReference>
<dbReference type="InterPro" id="IPR010836">
    <property type="entry name" value="SapC"/>
</dbReference>
<proteinExistence type="predicted"/>
<reference evidence="2" key="1">
    <citation type="journal article" date="2019" name="Int. J. Syst. Evol. Microbiol.">
        <title>The Global Catalogue of Microorganisms (GCM) 10K type strain sequencing project: providing services to taxonomists for standard genome sequencing and annotation.</title>
        <authorList>
            <consortium name="The Broad Institute Genomics Platform"/>
            <consortium name="The Broad Institute Genome Sequencing Center for Infectious Disease"/>
            <person name="Wu L."/>
            <person name="Ma J."/>
        </authorList>
    </citation>
    <scope>NUCLEOTIDE SEQUENCE [LARGE SCALE GENOMIC DNA]</scope>
    <source>
        <strain evidence="2">JCM 12125</strain>
    </source>
</reference>
<evidence type="ECO:0000313" key="2">
    <source>
        <dbReference type="Proteomes" id="UP001596152"/>
    </source>
</evidence>
<name>A0ABW0FTS3_9CAUL</name>
<protein>
    <submittedName>
        <fullName evidence="1">SapC family protein</fullName>
    </submittedName>
</protein>
<gene>
    <name evidence="1" type="ORF">ACFPIE_14570</name>
</gene>
<comment type="caution">
    <text evidence="1">The sequence shown here is derived from an EMBL/GenBank/DDBJ whole genome shotgun (WGS) entry which is preliminary data.</text>
</comment>
<organism evidence="1 2">
    <name type="scientific">Brevundimonas staleyi</name>
    <dbReference type="NCBI Taxonomy" id="74326"/>
    <lineage>
        <taxon>Bacteria</taxon>
        <taxon>Pseudomonadati</taxon>
        <taxon>Pseudomonadota</taxon>
        <taxon>Alphaproteobacteria</taxon>
        <taxon>Caulobacterales</taxon>
        <taxon>Caulobacteraceae</taxon>
        <taxon>Brevundimonas</taxon>
    </lineage>
</organism>
<keyword evidence="2" id="KW-1185">Reference proteome</keyword>
<accession>A0ABW0FTS3</accession>